<keyword evidence="2" id="KW-1185">Reference proteome</keyword>
<dbReference type="Proteomes" id="UP000789920">
    <property type="component" value="Unassembled WGS sequence"/>
</dbReference>
<proteinExistence type="predicted"/>
<organism evidence="1 2">
    <name type="scientific">Racocetra persica</name>
    <dbReference type="NCBI Taxonomy" id="160502"/>
    <lineage>
        <taxon>Eukaryota</taxon>
        <taxon>Fungi</taxon>
        <taxon>Fungi incertae sedis</taxon>
        <taxon>Mucoromycota</taxon>
        <taxon>Glomeromycotina</taxon>
        <taxon>Glomeromycetes</taxon>
        <taxon>Diversisporales</taxon>
        <taxon>Gigasporaceae</taxon>
        <taxon>Racocetra</taxon>
    </lineage>
</organism>
<feature type="non-terminal residue" evidence="1">
    <location>
        <position position="1"/>
    </location>
</feature>
<evidence type="ECO:0000313" key="2">
    <source>
        <dbReference type="Proteomes" id="UP000789920"/>
    </source>
</evidence>
<accession>A0ACA9P1I0</accession>
<protein>
    <submittedName>
        <fullName evidence="1">11915_t:CDS:1</fullName>
    </submittedName>
</protein>
<sequence>DTSLNTNLDNNLDVDFDSHDLNNSFGNNDNETFKMNLVDDNSITIKLDIEQYINAYAIKYNFATRLYHTEKHLGFLTRAEIVCHHAGAPSNKSTGLRKTKSVAISYSWKVVIHWAKVEYHVKSVELKHNHSLDIAIVMFDSDHCKLSNSKKQNLIKNLNSKLKDKFIPFIKDFKILIFESVKIQFDILWDQLLVEYLEASSYMIEQSKSSNAYLKHLLGHTVPLPKLIIALEKLSHYQLQHSQYQQYRLHGSIHLQYSKLLQNVSRVVSDFVYSSLLEQYNLAVSYDIITPARFNIDADMSQFEEHNSTESMESTTEFSSSTSNEEHNSTESIESTTEFSSSASNRLLANFSNVNHSIYDIFINQQIATRSTEDLFKDIGSIFNKVEHVKINNTLVHFVEYLNHKFPLLQEDIEDPMNVKTKRRPSSTKHKQPGAEHATKKIYMCSICNSARHNSRNYPSK</sequence>
<comment type="caution">
    <text evidence="1">The sequence shown here is derived from an EMBL/GenBank/DDBJ whole genome shotgun (WGS) entry which is preliminary data.</text>
</comment>
<gene>
    <name evidence="1" type="ORF">RPERSI_LOCUS9092</name>
</gene>
<dbReference type="EMBL" id="CAJVQC010016869">
    <property type="protein sequence ID" value="CAG8680468.1"/>
    <property type="molecule type" value="Genomic_DNA"/>
</dbReference>
<reference evidence="1" key="1">
    <citation type="submission" date="2021-06" db="EMBL/GenBank/DDBJ databases">
        <authorList>
            <person name="Kallberg Y."/>
            <person name="Tangrot J."/>
            <person name="Rosling A."/>
        </authorList>
    </citation>
    <scope>NUCLEOTIDE SEQUENCE</scope>
    <source>
        <strain evidence="1">MA461A</strain>
    </source>
</reference>
<name>A0ACA9P1I0_9GLOM</name>
<evidence type="ECO:0000313" key="1">
    <source>
        <dbReference type="EMBL" id="CAG8680468.1"/>
    </source>
</evidence>